<dbReference type="AlphaFoldDB" id="A0A956M2K7"/>
<dbReference type="EMBL" id="JAGQHR010000895">
    <property type="protein sequence ID" value="MCA9729909.1"/>
    <property type="molecule type" value="Genomic_DNA"/>
</dbReference>
<dbReference type="InterPro" id="IPR002197">
    <property type="entry name" value="HTH_Fis"/>
</dbReference>
<comment type="caution">
    <text evidence="7">The sequence shown here is derived from an EMBL/GenBank/DDBJ whole genome shotgun (WGS) entry which is preliminary data.</text>
</comment>
<evidence type="ECO:0000256" key="1">
    <source>
        <dbReference type="ARBA" id="ARBA00022741"/>
    </source>
</evidence>
<reference evidence="7" key="1">
    <citation type="submission" date="2020-04" db="EMBL/GenBank/DDBJ databases">
        <authorList>
            <person name="Zhang T."/>
        </authorList>
    </citation>
    <scope>NUCLEOTIDE SEQUENCE</scope>
    <source>
        <strain evidence="7">HKST-UBA01</strain>
    </source>
</reference>
<evidence type="ECO:0000259" key="6">
    <source>
        <dbReference type="PROSITE" id="PS50045"/>
    </source>
</evidence>
<sequence>DARILILGENGTGKELVAKRLHELSTRQSRPFIKLNSAAIPRELIESELFGHEPGAFTGAQKMKKGKLELASGGSLFLDEIGDMAVDMQAKLLRVLASEEFERVGGSRTLRFDARLLTATNRDLNHAVRDGSFREDLYHRIAVIPIRVPALRERGADIDALADHFLQRFCANYGRSAPSFTDSARELLRSHRWPGNVRELRNLMERIAIMHPAPRVERTELEAWLSPPGSVVAPSSGGLVQQWQEEQKQTERQRIVRTLEEAGWNVSRAAERLGIDRASLHRKMKRLGVERPGRPES</sequence>
<dbReference type="Proteomes" id="UP000697710">
    <property type="component" value="Unassembled WGS sequence"/>
</dbReference>
<dbReference type="PANTHER" id="PTHR32071">
    <property type="entry name" value="TRANSCRIPTIONAL REGULATORY PROTEIN"/>
    <property type="match status" value="1"/>
</dbReference>
<evidence type="ECO:0000256" key="5">
    <source>
        <dbReference type="ARBA" id="ARBA00023163"/>
    </source>
</evidence>
<dbReference type="InterPro" id="IPR003593">
    <property type="entry name" value="AAA+_ATPase"/>
</dbReference>
<dbReference type="PANTHER" id="PTHR32071:SF57">
    <property type="entry name" value="C4-DICARBOXYLATE TRANSPORT TRANSCRIPTIONAL REGULATORY PROTEIN DCTD"/>
    <property type="match status" value="1"/>
</dbReference>
<dbReference type="SUPFAM" id="SSF46689">
    <property type="entry name" value="Homeodomain-like"/>
    <property type="match status" value="1"/>
</dbReference>
<reference evidence="7" key="2">
    <citation type="journal article" date="2021" name="Microbiome">
        <title>Successional dynamics and alternative stable states in a saline activated sludge microbial community over 9 years.</title>
        <authorList>
            <person name="Wang Y."/>
            <person name="Ye J."/>
            <person name="Ju F."/>
            <person name="Liu L."/>
            <person name="Boyd J.A."/>
            <person name="Deng Y."/>
            <person name="Parks D.H."/>
            <person name="Jiang X."/>
            <person name="Yin X."/>
            <person name="Woodcroft B.J."/>
            <person name="Tyson G.W."/>
            <person name="Hugenholtz P."/>
            <person name="Polz M.F."/>
            <person name="Zhang T."/>
        </authorList>
    </citation>
    <scope>NUCLEOTIDE SEQUENCE</scope>
    <source>
        <strain evidence="7">HKST-UBA01</strain>
    </source>
</reference>
<evidence type="ECO:0000313" key="7">
    <source>
        <dbReference type="EMBL" id="MCA9729909.1"/>
    </source>
</evidence>
<accession>A0A956M2K7</accession>
<dbReference type="Pfam" id="PF00158">
    <property type="entry name" value="Sigma54_activat"/>
    <property type="match status" value="1"/>
</dbReference>
<dbReference type="InterPro" id="IPR058031">
    <property type="entry name" value="AAA_lid_NorR"/>
</dbReference>
<dbReference type="Pfam" id="PF02954">
    <property type="entry name" value="HTH_8"/>
    <property type="match status" value="1"/>
</dbReference>
<dbReference type="InterPro" id="IPR002078">
    <property type="entry name" value="Sigma_54_int"/>
</dbReference>
<keyword evidence="4" id="KW-0238">DNA-binding</keyword>
<dbReference type="InterPro" id="IPR025943">
    <property type="entry name" value="Sigma_54_int_dom_ATP-bd_2"/>
</dbReference>
<organism evidence="7 8">
    <name type="scientific">Eiseniibacteriota bacterium</name>
    <dbReference type="NCBI Taxonomy" id="2212470"/>
    <lineage>
        <taxon>Bacteria</taxon>
        <taxon>Candidatus Eiseniibacteriota</taxon>
    </lineage>
</organism>
<dbReference type="GO" id="GO:0005524">
    <property type="term" value="F:ATP binding"/>
    <property type="evidence" value="ECO:0007669"/>
    <property type="project" value="UniProtKB-KW"/>
</dbReference>
<dbReference type="PRINTS" id="PR01590">
    <property type="entry name" value="HTHFIS"/>
</dbReference>
<keyword evidence="3" id="KW-0805">Transcription regulation</keyword>
<keyword evidence="1" id="KW-0547">Nucleotide-binding</keyword>
<dbReference type="Gene3D" id="1.10.10.60">
    <property type="entry name" value="Homeodomain-like"/>
    <property type="match status" value="1"/>
</dbReference>
<dbReference type="SUPFAM" id="SSF52540">
    <property type="entry name" value="P-loop containing nucleoside triphosphate hydrolases"/>
    <property type="match status" value="1"/>
</dbReference>
<dbReference type="GO" id="GO:0043565">
    <property type="term" value="F:sequence-specific DNA binding"/>
    <property type="evidence" value="ECO:0007669"/>
    <property type="project" value="InterPro"/>
</dbReference>
<evidence type="ECO:0000313" key="8">
    <source>
        <dbReference type="Proteomes" id="UP000697710"/>
    </source>
</evidence>
<keyword evidence="2" id="KW-0067">ATP-binding</keyword>
<dbReference type="GO" id="GO:0006355">
    <property type="term" value="P:regulation of DNA-templated transcription"/>
    <property type="evidence" value="ECO:0007669"/>
    <property type="project" value="InterPro"/>
</dbReference>
<protein>
    <submittedName>
        <fullName evidence="7">Sigma-54-dependent Fis family transcriptional regulator</fullName>
    </submittedName>
</protein>
<feature type="non-terminal residue" evidence="7">
    <location>
        <position position="1"/>
    </location>
</feature>
<gene>
    <name evidence="7" type="ORF">KC729_19655</name>
</gene>
<dbReference type="Gene3D" id="3.40.50.300">
    <property type="entry name" value="P-loop containing nucleotide triphosphate hydrolases"/>
    <property type="match status" value="1"/>
</dbReference>
<dbReference type="PROSITE" id="PS00688">
    <property type="entry name" value="SIGMA54_INTERACT_3"/>
    <property type="match status" value="1"/>
</dbReference>
<dbReference type="InterPro" id="IPR009057">
    <property type="entry name" value="Homeodomain-like_sf"/>
</dbReference>
<dbReference type="PROSITE" id="PS00676">
    <property type="entry name" value="SIGMA54_INTERACT_2"/>
    <property type="match status" value="1"/>
</dbReference>
<dbReference type="CDD" id="cd00009">
    <property type="entry name" value="AAA"/>
    <property type="match status" value="1"/>
</dbReference>
<dbReference type="Gene3D" id="1.10.8.60">
    <property type="match status" value="1"/>
</dbReference>
<keyword evidence="5" id="KW-0804">Transcription</keyword>
<dbReference type="PROSITE" id="PS50045">
    <property type="entry name" value="SIGMA54_INTERACT_4"/>
    <property type="match status" value="1"/>
</dbReference>
<dbReference type="Pfam" id="PF25601">
    <property type="entry name" value="AAA_lid_14"/>
    <property type="match status" value="1"/>
</dbReference>
<name>A0A956M2K7_UNCEI</name>
<dbReference type="FunFam" id="3.40.50.300:FF:000006">
    <property type="entry name" value="DNA-binding transcriptional regulator NtrC"/>
    <property type="match status" value="1"/>
</dbReference>
<feature type="domain" description="Sigma-54 factor interaction" evidence="6">
    <location>
        <begin position="1"/>
        <end position="209"/>
    </location>
</feature>
<evidence type="ECO:0000256" key="4">
    <source>
        <dbReference type="ARBA" id="ARBA00023125"/>
    </source>
</evidence>
<dbReference type="InterPro" id="IPR027417">
    <property type="entry name" value="P-loop_NTPase"/>
</dbReference>
<evidence type="ECO:0000256" key="2">
    <source>
        <dbReference type="ARBA" id="ARBA00022840"/>
    </source>
</evidence>
<dbReference type="SMART" id="SM00382">
    <property type="entry name" value="AAA"/>
    <property type="match status" value="1"/>
</dbReference>
<dbReference type="InterPro" id="IPR025944">
    <property type="entry name" value="Sigma_54_int_dom_CS"/>
</dbReference>
<evidence type="ECO:0000256" key="3">
    <source>
        <dbReference type="ARBA" id="ARBA00023015"/>
    </source>
</evidence>
<proteinExistence type="predicted"/>